<dbReference type="InterPro" id="IPR036526">
    <property type="entry name" value="C-N_Hydrolase_sf"/>
</dbReference>
<dbReference type="PROSITE" id="PS50263">
    <property type="entry name" value="CN_HYDROLASE"/>
    <property type="match status" value="1"/>
</dbReference>
<dbReference type="InterPro" id="IPR003010">
    <property type="entry name" value="C-N_Hydrolase"/>
</dbReference>
<dbReference type="SUPFAM" id="SSF56317">
    <property type="entry name" value="Carbon-nitrogen hydrolase"/>
    <property type="match status" value="1"/>
</dbReference>
<sequence length="318" mass="33988">MTKSIRVAALQVEAEVGNIDANLAMCSGLAERAVHEGAEWIVLPEFFSTGVANRPELAQNAPAADGAPTRLLQDLARTHGVHIGGSSLVRDADGHVRNAFLLAGPDGAILGRHDKDVPTMWENSLYVGGGDPGRIPAGENMIGAAMCWELLRTQTAERLAGQVDLVLSGSGWWSIPAWPPRPLTRWLQQRNSTRAVEAPSVFATYCGAPVVHAAHSGSLNCPMPLVGVAYGGHYEGGASVTAADGTVLALRRRDEGPGLAVADVVLGRSTPRPLPDRFWLQKRGVLPTLAWAYQNPYGRTQYARTRGHLAHRPEGALR</sequence>
<dbReference type="Proteomes" id="UP000286208">
    <property type="component" value="Unassembled WGS sequence"/>
</dbReference>
<evidence type="ECO:0000259" key="2">
    <source>
        <dbReference type="PROSITE" id="PS50263"/>
    </source>
</evidence>
<dbReference type="Pfam" id="PF00795">
    <property type="entry name" value="CN_hydrolase"/>
    <property type="match status" value="1"/>
</dbReference>
<feature type="domain" description="CN hydrolase" evidence="2">
    <location>
        <begin position="5"/>
        <end position="266"/>
    </location>
</feature>
<evidence type="ECO:0000256" key="1">
    <source>
        <dbReference type="ARBA" id="ARBA00022801"/>
    </source>
</evidence>
<name>A0A438BGB9_9NOCA</name>
<dbReference type="InterPro" id="IPR050345">
    <property type="entry name" value="Aliph_Amidase/BUP"/>
</dbReference>
<proteinExistence type="predicted"/>
<protein>
    <submittedName>
        <fullName evidence="3">Carbon-nitrogen hydrolase family protein</fullName>
    </submittedName>
</protein>
<keyword evidence="4" id="KW-1185">Reference proteome</keyword>
<dbReference type="CDD" id="cd07197">
    <property type="entry name" value="nitrilase"/>
    <property type="match status" value="1"/>
</dbReference>
<reference evidence="3 4" key="1">
    <citation type="submission" date="2018-11" db="EMBL/GenBank/DDBJ databases">
        <title>Rhodococcus spongicola sp. nov. and Rhodococcus xishaensis sp. nov. from marine sponges.</title>
        <authorList>
            <person name="Li L."/>
            <person name="Lin H.W."/>
        </authorList>
    </citation>
    <scope>NUCLEOTIDE SEQUENCE [LARGE SCALE GENOMIC DNA]</scope>
    <source>
        <strain evidence="3 4">CCTCC AB2014297</strain>
    </source>
</reference>
<dbReference type="PANTHER" id="PTHR43674">
    <property type="entry name" value="NITRILASE C965.09-RELATED"/>
    <property type="match status" value="1"/>
</dbReference>
<dbReference type="PANTHER" id="PTHR43674:SF16">
    <property type="entry name" value="CARBON-NITROGEN FAMILY, PUTATIVE (AFU_ORTHOLOGUE AFUA_5G02350)-RELATED"/>
    <property type="match status" value="1"/>
</dbReference>
<dbReference type="Gene3D" id="3.60.110.10">
    <property type="entry name" value="Carbon-nitrogen hydrolase"/>
    <property type="match status" value="1"/>
</dbReference>
<keyword evidence="1 3" id="KW-0378">Hydrolase</keyword>
<dbReference type="RefSeq" id="WP_127915953.1">
    <property type="nucleotide sequence ID" value="NZ_RKLP01000004.1"/>
</dbReference>
<comment type="caution">
    <text evidence="3">The sequence shown here is derived from an EMBL/GenBank/DDBJ whole genome shotgun (WGS) entry which is preliminary data.</text>
</comment>
<accession>A0A438BGB9</accession>
<dbReference type="AlphaFoldDB" id="A0A438BGB9"/>
<dbReference type="GO" id="GO:0016811">
    <property type="term" value="F:hydrolase activity, acting on carbon-nitrogen (but not peptide) bonds, in linear amides"/>
    <property type="evidence" value="ECO:0007669"/>
    <property type="project" value="TreeGrafter"/>
</dbReference>
<evidence type="ECO:0000313" key="3">
    <source>
        <dbReference type="EMBL" id="RVW09931.1"/>
    </source>
</evidence>
<gene>
    <name evidence="3" type="ORF">EGT67_10210</name>
</gene>
<dbReference type="EMBL" id="RKLP01000004">
    <property type="protein sequence ID" value="RVW09931.1"/>
    <property type="molecule type" value="Genomic_DNA"/>
</dbReference>
<organism evidence="3 4">
    <name type="scientific">Prescottella agglutinans</name>
    <dbReference type="NCBI Taxonomy" id="1644129"/>
    <lineage>
        <taxon>Bacteria</taxon>
        <taxon>Bacillati</taxon>
        <taxon>Actinomycetota</taxon>
        <taxon>Actinomycetes</taxon>
        <taxon>Mycobacteriales</taxon>
        <taxon>Nocardiaceae</taxon>
        <taxon>Prescottella</taxon>
    </lineage>
</organism>
<evidence type="ECO:0000313" key="4">
    <source>
        <dbReference type="Proteomes" id="UP000286208"/>
    </source>
</evidence>
<dbReference type="OrthoDB" id="4008466at2"/>